<keyword evidence="3" id="KW-1185">Reference proteome</keyword>
<gene>
    <name evidence="2" type="ORF">UTRI_04654_B</name>
</gene>
<feature type="chain" id="PRO_5022870647" evidence="1">
    <location>
        <begin position="30"/>
        <end position="179"/>
    </location>
</feature>
<reference evidence="2 3" key="1">
    <citation type="submission" date="2018-03" db="EMBL/GenBank/DDBJ databases">
        <authorList>
            <person name="Guldener U."/>
        </authorList>
    </citation>
    <scope>NUCLEOTIDE SEQUENCE [LARGE SCALE GENOMIC DNA]</scope>
    <source>
        <strain evidence="2 3">NBRC100155</strain>
    </source>
</reference>
<sequence>MILASIHSWALFGLLSFPMLLSLIYSVDAHEDPFVIAERQNEQLRQLRRRYQDVYFASEGMIQPTRHEILDHYPASITNVADRLQHFGTLRWNPSEHIIALLETLNHDATTLLATPFHPNLVESQRREIREQHDRTFTRVADWIHNHRDVVEGLEGSEEALNRFRKIRDLAEISARLHL</sequence>
<feature type="signal peptide" evidence="1">
    <location>
        <begin position="1"/>
        <end position="29"/>
    </location>
</feature>
<evidence type="ECO:0000313" key="2">
    <source>
        <dbReference type="EMBL" id="SPO28258.1"/>
    </source>
</evidence>
<dbReference type="AlphaFoldDB" id="A0A5C3ECU9"/>
<evidence type="ECO:0000256" key="1">
    <source>
        <dbReference type="SAM" id="SignalP"/>
    </source>
</evidence>
<name>A0A5C3ECU9_9BASI</name>
<dbReference type="EMBL" id="OOIN01000021">
    <property type="protein sequence ID" value="SPO28258.1"/>
    <property type="molecule type" value="Genomic_DNA"/>
</dbReference>
<proteinExistence type="predicted"/>
<protein>
    <submittedName>
        <fullName evidence="2">Uncharacterized protein</fullName>
    </submittedName>
</protein>
<keyword evidence="1" id="KW-0732">Signal</keyword>
<dbReference type="Proteomes" id="UP000324022">
    <property type="component" value="Unassembled WGS sequence"/>
</dbReference>
<evidence type="ECO:0000313" key="3">
    <source>
        <dbReference type="Proteomes" id="UP000324022"/>
    </source>
</evidence>
<accession>A0A5C3ECU9</accession>
<organism evidence="2 3">
    <name type="scientific">Ustilago trichophora</name>
    <dbReference type="NCBI Taxonomy" id="86804"/>
    <lineage>
        <taxon>Eukaryota</taxon>
        <taxon>Fungi</taxon>
        <taxon>Dikarya</taxon>
        <taxon>Basidiomycota</taxon>
        <taxon>Ustilaginomycotina</taxon>
        <taxon>Ustilaginomycetes</taxon>
        <taxon>Ustilaginales</taxon>
        <taxon>Ustilaginaceae</taxon>
        <taxon>Ustilago</taxon>
    </lineage>
</organism>